<reference evidence="2" key="1">
    <citation type="submission" date="2020-05" db="EMBL/GenBank/DDBJ databases">
        <title>WGS assembly of Panicum virgatum.</title>
        <authorList>
            <person name="Lovell J.T."/>
            <person name="Jenkins J."/>
            <person name="Shu S."/>
            <person name="Juenger T.E."/>
            <person name="Schmutz J."/>
        </authorList>
    </citation>
    <scope>NUCLEOTIDE SEQUENCE</scope>
    <source>
        <strain evidence="2">AP13</strain>
    </source>
</reference>
<comment type="caution">
    <text evidence="2">The sequence shown here is derived from an EMBL/GenBank/DDBJ whole genome shotgun (WGS) entry which is preliminary data.</text>
</comment>
<evidence type="ECO:0000313" key="2">
    <source>
        <dbReference type="EMBL" id="KAG2590140.1"/>
    </source>
</evidence>
<name>A0A8T0RX76_PANVG</name>
<proteinExistence type="predicted"/>
<sequence>MMGVAKEATITLDSIRHDLVGANTKYYNCLRMRKSIAADLAKLEQELSHKTTDYDGTPATGKTGENGMEKRNGSLNNQTETEEVEDGNVCVRAQKPAQKQEQPPAPAWITYQRRRRRVSG</sequence>
<dbReference type="AlphaFoldDB" id="A0A8T0RX76"/>
<protein>
    <submittedName>
        <fullName evidence="2">Uncharacterized protein</fullName>
    </submittedName>
</protein>
<feature type="region of interest" description="Disordered" evidence="1">
    <location>
        <begin position="50"/>
        <end position="120"/>
    </location>
</feature>
<dbReference type="Proteomes" id="UP000823388">
    <property type="component" value="Chromosome 5N"/>
</dbReference>
<organism evidence="2 3">
    <name type="scientific">Panicum virgatum</name>
    <name type="common">Blackwell switchgrass</name>
    <dbReference type="NCBI Taxonomy" id="38727"/>
    <lineage>
        <taxon>Eukaryota</taxon>
        <taxon>Viridiplantae</taxon>
        <taxon>Streptophyta</taxon>
        <taxon>Embryophyta</taxon>
        <taxon>Tracheophyta</taxon>
        <taxon>Spermatophyta</taxon>
        <taxon>Magnoliopsida</taxon>
        <taxon>Liliopsida</taxon>
        <taxon>Poales</taxon>
        <taxon>Poaceae</taxon>
        <taxon>PACMAD clade</taxon>
        <taxon>Panicoideae</taxon>
        <taxon>Panicodae</taxon>
        <taxon>Paniceae</taxon>
        <taxon>Panicinae</taxon>
        <taxon>Panicum</taxon>
        <taxon>Panicum sect. Hiantes</taxon>
    </lineage>
</organism>
<accession>A0A8T0RX76</accession>
<gene>
    <name evidence="2" type="ORF">PVAP13_5NG287534</name>
</gene>
<evidence type="ECO:0000256" key="1">
    <source>
        <dbReference type="SAM" id="MobiDB-lite"/>
    </source>
</evidence>
<evidence type="ECO:0000313" key="3">
    <source>
        <dbReference type="Proteomes" id="UP000823388"/>
    </source>
</evidence>
<keyword evidence="3" id="KW-1185">Reference proteome</keyword>
<feature type="compositionally biased region" description="Low complexity" evidence="1">
    <location>
        <begin position="93"/>
        <end position="102"/>
    </location>
</feature>
<dbReference type="EMBL" id="CM029046">
    <property type="protein sequence ID" value="KAG2590140.1"/>
    <property type="molecule type" value="Genomic_DNA"/>
</dbReference>